<name>A0ABV1KZV7_9BACL</name>
<accession>A0ABV1KZV7</accession>
<protein>
    <submittedName>
        <fullName evidence="1">Uncharacterized protein</fullName>
    </submittedName>
</protein>
<gene>
    <name evidence="1" type="ORF">QJS35_24820</name>
</gene>
<evidence type="ECO:0000313" key="2">
    <source>
        <dbReference type="Proteomes" id="UP001493487"/>
    </source>
</evidence>
<organism evidence="1 2">
    <name type="scientific">Cohnella silvisoli</name>
    <dbReference type="NCBI Taxonomy" id="2873699"/>
    <lineage>
        <taxon>Bacteria</taxon>
        <taxon>Bacillati</taxon>
        <taxon>Bacillota</taxon>
        <taxon>Bacilli</taxon>
        <taxon>Bacillales</taxon>
        <taxon>Paenibacillaceae</taxon>
        <taxon>Cohnella</taxon>
    </lineage>
</organism>
<sequence>MDEYKLARFCELKTQQKKLEEELESLRQEIIAAYPADVQFHLQDYTLKLIYQDKKHYNDQLLLEAIPDPELWKVLLKADPSKISALIKTHILSEKLLEGTYVTTRTPFLYVNPNPVIQN</sequence>
<proteinExistence type="predicted"/>
<dbReference type="Proteomes" id="UP001493487">
    <property type="component" value="Unassembled WGS sequence"/>
</dbReference>
<dbReference type="EMBL" id="JASKHM010000016">
    <property type="protein sequence ID" value="MEQ4485614.1"/>
    <property type="molecule type" value="Genomic_DNA"/>
</dbReference>
<dbReference type="RefSeq" id="WP_232188111.1">
    <property type="nucleotide sequence ID" value="NZ_JAIOAP010000015.1"/>
</dbReference>
<comment type="caution">
    <text evidence="1">The sequence shown here is derived from an EMBL/GenBank/DDBJ whole genome shotgun (WGS) entry which is preliminary data.</text>
</comment>
<keyword evidence="2" id="KW-1185">Reference proteome</keyword>
<evidence type="ECO:0000313" key="1">
    <source>
        <dbReference type="EMBL" id="MEQ4485614.1"/>
    </source>
</evidence>
<reference evidence="1 2" key="1">
    <citation type="journal article" date="2023" name="Genome Announc.">
        <title>Pan-Genome Analyses of the Genus Cohnella and Proposal of the Novel Species Cohnella silvisoli sp. nov., Isolated from Forest Soil.</title>
        <authorList>
            <person name="Wang C."/>
            <person name="Mao L."/>
            <person name="Bao G."/>
            <person name="Zhu H."/>
        </authorList>
    </citation>
    <scope>NUCLEOTIDE SEQUENCE [LARGE SCALE GENOMIC DNA]</scope>
    <source>
        <strain evidence="1 2">NL03-T5-1</strain>
    </source>
</reference>